<reference evidence="1" key="1">
    <citation type="submission" date="2021-05" db="EMBL/GenBank/DDBJ databases">
        <authorList>
            <person name="Scholz U."/>
            <person name="Mascher M."/>
            <person name="Fiebig A."/>
        </authorList>
    </citation>
    <scope>NUCLEOTIDE SEQUENCE [LARGE SCALE GENOMIC DNA]</scope>
</reference>
<evidence type="ECO:0000313" key="2">
    <source>
        <dbReference type="Proteomes" id="UP001732700"/>
    </source>
</evidence>
<organism evidence="1 2">
    <name type="scientific">Avena sativa</name>
    <name type="common">Oat</name>
    <dbReference type="NCBI Taxonomy" id="4498"/>
    <lineage>
        <taxon>Eukaryota</taxon>
        <taxon>Viridiplantae</taxon>
        <taxon>Streptophyta</taxon>
        <taxon>Embryophyta</taxon>
        <taxon>Tracheophyta</taxon>
        <taxon>Spermatophyta</taxon>
        <taxon>Magnoliopsida</taxon>
        <taxon>Liliopsida</taxon>
        <taxon>Poales</taxon>
        <taxon>Poaceae</taxon>
        <taxon>BOP clade</taxon>
        <taxon>Pooideae</taxon>
        <taxon>Poodae</taxon>
        <taxon>Poeae</taxon>
        <taxon>Poeae Chloroplast Group 1 (Aveneae type)</taxon>
        <taxon>Aveninae</taxon>
        <taxon>Avena</taxon>
    </lineage>
</organism>
<sequence>MGLLELKRLMATQRQRRRQIQARNGSIASRVKRKGQPCEQDCVLDESIASWAKRKGSPWQHDGTPQGAYSWDKTKGLSSEQAYVADGSVVLMADRKGSSYQQYGSSQSCKVNEHSGPNLPEDIWRHIHSLMSMRDAARAACVSRAFKCSWRCHPNLIFSKKTMGLNKKECGNDEPARDYTSIVDHILKNHAGTGVKKLKFWDAPDYNLEDYLNSWLQMALKPGIEEFTFSILSKSYHKYKFPCSLISDGKGELIRDLQLHFCVFCPTVRLGCLRSLTSLDMYEVSITGNDLEHILSTSFALERLLLRYCRGLLYVKMPCLLERLSYLKVLSCSKLQVIESRAPNLSSFVFHGSHRAQLSLGESSQVKYLNISFPGAIRYARAELASSMPYLETVVIYSSREMVDAPIEASKFLHLKFLSINITGASPSYDYFSLASFFDASPSLETLHLDVPQQHMEHVTVFGDSSELRQLPKHNHDKLREVKILGFSPVKSLVELTCHILGSATSLRCLTLDTRKHGLPESDRCTPMERDMILEYIKPKVPSTLKLQALGPCIQYHAIEVTHERMWAMLYGPNYMSMFGLSQE</sequence>
<keyword evidence="2" id="KW-1185">Reference proteome</keyword>
<dbReference type="EnsemblPlants" id="AVESA.00010b.r2.5AG0852860.1">
    <property type="protein sequence ID" value="AVESA.00010b.r2.5AG0852860.1.CDS"/>
    <property type="gene ID" value="AVESA.00010b.r2.5AG0852860"/>
</dbReference>
<reference evidence="1" key="2">
    <citation type="submission" date="2025-09" db="UniProtKB">
        <authorList>
            <consortium name="EnsemblPlants"/>
        </authorList>
    </citation>
    <scope>IDENTIFICATION</scope>
</reference>
<dbReference type="Proteomes" id="UP001732700">
    <property type="component" value="Chromosome 5A"/>
</dbReference>
<protein>
    <submittedName>
        <fullName evidence="1">Uncharacterized protein</fullName>
    </submittedName>
</protein>
<accession>A0ACD5XN37</accession>
<proteinExistence type="predicted"/>
<evidence type="ECO:0000313" key="1">
    <source>
        <dbReference type="EnsemblPlants" id="AVESA.00010b.r2.5AG0852860.1.CDS"/>
    </source>
</evidence>
<name>A0ACD5XN37_AVESA</name>